<feature type="domain" description="Fibronectin type-III" evidence="3">
    <location>
        <begin position="756"/>
        <end position="854"/>
    </location>
</feature>
<dbReference type="InterPro" id="IPR024079">
    <property type="entry name" value="MetalloPept_cat_dom_sf"/>
</dbReference>
<name>A0ABP1EWU5_9FLAO</name>
<proteinExistence type="predicted"/>
<dbReference type="NCBIfam" id="TIGR04183">
    <property type="entry name" value="Por_Secre_tail"/>
    <property type="match status" value="1"/>
</dbReference>
<sequence>MIKKFTLLILFVFSCTFSSFSQSFWKKQDAKNDFVQNKDVLYKKNFPNKYSIMTLELDAFKNHLAKSSSHSKGSYIIQLPNSKGELKKYSVKETPNFAPELARKFPMIKSYSAQGIDDPSSTAKISFGTDGLHTMIFSATESTIYIDPYTKNKKEYIVYKRSDLNPNKTDFECQVEDSAKKAVKQESSHSFRNANDGKLRTYRIAIACSAEYSDFHINRTTPAPTTDNEKKAAVLSAMNTSLTRINGVYEKDLGVRMELVGDNDKIVFLDTTTDGITDVDGAAGTMINEVQVIIDREIGNDNYDIGHIFSTKGSGLAGLGVVCVTGQKARGVTGRDQPINDPYDIDYVSHEIGHQFGATHTQNNSCNRTDATAVEPGSASTIMGYAGICAPNVQANSDDHFHAVSIAQMWNHVIGTGSCATSADSGNNAPTANAGSDYSIPKSTPFVLRGTATDADGTASLTYNWEQIDNEIGTMPPLATNTGGPMFRSLPSKTTPDRYMPALSTVIAGNTSTTWEVLPSVARELNFALTVRDNFAGGGNTARDDVKINVTDADAFTVTAPNSAVSWDTGSTQTVTWNKGTSDQAPINCAKVNIKLSVDGGLTFPITLKANTDNDGTENIVIPDNATTTARILVEAADNVFYNVNSTNFTINSTTPTFIFTNNTNKQVVCNSGGNTVTYDLNFNFVNGFAETATLSATGAPAGATVTFSPTTINADGNVTMTVSNLDGATQQDYTIELTAASTSVTQKTEALLKVAGSSFSAVTLSTPANDATDVSITPTFEWQAESNATSYVIQVSTDNTFATTVFEETATTNSFTSSTSLLGVTKYYWRVKPKNDCGEGTFSGAFSFTTETPSYCSSTFTDESGGTEHITNVTFNTINNNSGNDTTDGYQDFTSISTNVVKSQSYLASVTFNTGGYQDHCYIFIDWNKDYKFDVNTERYDLGVKTADVDTATLTIAVPNDAVLGETRMRVIIEYADPSNGYGEGPCDADHKWEWGETEDYTLVIDPPPTPDFTLANTTGDLSICNTAVNEQVFKLDYKALNGFNETVNLSVSGVPTGATAAFSSTTINSDGTVDLTLSNLNSATVGDYTVKVTATSPSLTKEVNIAFNVNNSLCKSTGNTDSQISVTNVKFNTINNTSTKTTGYSDYKAMNTEVIKGEKYALEVQVNSDGNNTANTYAWIDWNQNCTFDANEVYNLGTVTNDNTATSLSGLEITVPNDAAFGSTTMRISTKNSTDGDLNSCELNFDGEVEDYTITLTQDFTLTNQTGNGSLCNQATTEFVYTIDYKTINSFGENVTFTMSDVPTNATTALSSTSLNADGSFTVTVGSLDNVAVGDYTLKLTGTSTSITKSIDLFLSINDNICKSIGNIDSQISVTNVKFNTIDNASTKTTGYSDYKSMSTEVIQGEKYALDVQVNSDGNNTANTYAWIDWNQNCMFDANESYDLGSITNSTGATSNSGLEITVPADAVLGSTTLRIATKNSSAGALSSCDYDFDGEVEDYTITLTQDFTLTNQTGSGSVCNQATTEFAYTFAYKTFNSFGENVTLTATDVPTNATATFSPTSISVDGTFTLTLGNLGGVANGDYTIKVTGTSASITKSIDVVLSVNDNTCKSTGNNDSQISITNVKFNTIDNASTKTNGYSDYTAVTTAVARSDQHDVTVNLNNDGKTIGTTVWIDWNQNCLFDADETYTLGTGNAETLTITVPESAALGNTTMRVSTKSATDGAPSSCELDFDGEVEDYTITVEEGFATTTTLFNDLKVYPIPSNGKVTVDFRLKDKDMTTFRLFDFQGRLVSTQSMSSNSSLFSQEIELNASSGLYLLQIENAGVTTTRKVLVK</sequence>
<dbReference type="Gene3D" id="3.40.390.10">
    <property type="entry name" value="Collagenase (Catalytic Domain)"/>
    <property type="match status" value="1"/>
</dbReference>
<feature type="chain" id="PRO_5046925185" evidence="2">
    <location>
        <begin position="22"/>
        <end position="1838"/>
    </location>
</feature>
<evidence type="ECO:0000256" key="1">
    <source>
        <dbReference type="ARBA" id="ARBA00022729"/>
    </source>
</evidence>
<keyword evidence="5" id="KW-1185">Reference proteome</keyword>
<dbReference type="InterPro" id="IPR045474">
    <property type="entry name" value="GEVED"/>
</dbReference>
<dbReference type="Gene3D" id="2.60.40.10">
    <property type="entry name" value="Immunoglobulins"/>
    <property type="match status" value="2"/>
</dbReference>
<protein>
    <submittedName>
        <fullName evidence="4">Por_Secre_tail domain-containing protein</fullName>
    </submittedName>
</protein>
<dbReference type="Pfam" id="PF20009">
    <property type="entry name" value="GEVED"/>
    <property type="match status" value="4"/>
</dbReference>
<dbReference type="InterPro" id="IPR036116">
    <property type="entry name" value="FN3_sf"/>
</dbReference>
<dbReference type="InterPro" id="IPR013783">
    <property type="entry name" value="Ig-like_fold"/>
</dbReference>
<dbReference type="Pfam" id="PF18962">
    <property type="entry name" value="Por_Secre_tail"/>
    <property type="match status" value="1"/>
</dbReference>
<gene>
    <name evidence="4" type="ORF">T190423A01A_10671</name>
</gene>
<dbReference type="SUPFAM" id="SSF55486">
    <property type="entry name" value="Metalloproteases ('zincins'), catalytic domain"/>
    <property type="match status" value="1"/>
</dbReference>
<evidence type="ECO:0000259" key="3">
    <source>
        <dbReference type="PROSITE" id="PS50853"/>
    </source>
</evidence>
<keyword evidence="1 2" id="KW-0732">Signal</keyword>
<comment type="caution">
    <text evidence="4">The sequence shown here is derived from an EMBL/GenBank/DDBJ whole genome shotgun (WGS) entry which is preliminary data.</text>
</comment>
<evidence type="ECO:0000256" key="2">
    <source>
        <dbReference type="SAM" id="SignalP"/>
    </source>
</evidence>
<dbReference type="EMBL" id="CAXJIO010000010">
    <property type="protein sequence ID" value="CAL2102108.1"/>
    <property type="molecule type" value="Genomic_DNA"/>
</dbReference>
<evidence type="ECO:0000313" key="4">
    <source>
        <dbReference type="EMBL" id="CAL2102108.1"/>
    </source>
</evidence>
<dbReference type="PROSITE" id="PS50853">
    <property type="entry name" value="FN3"/>
    <property type="match status" value="1"/>
</dbReference>
<dbReference type="PROSITE" id="PS51257">
    <property type="entry name" value="PROKAR_LIPOPROTEIN"/>
    <property type="match status" value="1"/>
</dbReference>
<dbReference type="InterPro" id="IPR026444">
    <property type="entry name" value="Secre_tail"/>
</dbReference>
<reference evidence="4 5" key="1">
    <citation type="submission" date="2024-05" db="EMBL/GenBank/DDBJ databases">
        <authorList>
            <person name="Duchaud E."/>
        </authorList>
    </citation>
    <scope>NUCLEOTIDE SEQUENCE [LARGE SCALE GENOMIC DNA]</scope>
    <source>
        <strain evidence="4">Ena-SAMPLE-TAB-13-05-2024-13:56:06:370-140308</strain>
    </source>
</reference>
<dbReference type="SUPFAM" id="SSF49265">
    <property type="entry name" value="Fibronectin type III"/>
    <property type="match status" value="1"/>
</dbReference>
<feature type="signal peptide" evidence="2">
    <location>
        <begin position="1"/>
        <end position="21"/>
    </location>
</feature>
<dbReference type="Proteomes" id="UP001497527">
    <property type="component" value="Unassembled WGS sequence"/>
</dbReference>
<dbReference type="Pfam" id="PF13583">
    <property type="entry name" value="Reprolysin_4"/>
    <property type="match status" value="1"/>
</dbReference>
<accession>A0ABP1EWU5</accession>
<dbReference type="InterPro" id="IPR003961">
    <property type="entry name" value="FN3_dom"/>
</dbReference>
<evidence type="ECO:0000313" key="5">
    <source>
        <dbReference type="Proteomes" id="UP001497527"/>
    </source>
</evidence>
<organism evidence="4 5">
    <name type="scientific">Tenacibaculum polynesiense</name>
    <dbReference type="NCBI Taxonomy" id="3137857"/>
    <lineage>
        <taxon>Bacteria</taxon>
        <taxon>Pseudomonadati</taxon>
        <taxon>Bacteroidota</taxon>
        <taxon>Flavobacteriia</taxon>
        <taxon>Flavobacteriales</taxon>
        <taxon>Flavobacteriaceae</taxon>
        <taxon>Tenacibaculum</taxon>
    </lineage>
</organism>